<name>A0A0M2X0Q7_9LEPT</name>
<dbReference type="EMBL" id="MTSU01000044">
    <property type="protein sequence ID" value="ONF90222.1"/>
    <property type="molecule type" value="Genomic_DNA"/>
</dbReference>
<dbReference type="Proteomes" id="UP000033961">
    <property type="component" value="Chromosome I"/>
</dbReference>
<dbReference type="Gene3D" id="1.10.10.60">
    <property type="entry name" value="Homeodomain-like"/>
    <property type="match status" value="1"/>
</dbReference>
<sequence length="142" mass="16298">MRKQSGRPSKLSEKVKEKFFAAISNGHTYESSCALAGISERAFYQWKSKGSDAGEKKNSEYVQFVQELAEKEALAKIKLLSDIQKSDSWQAKAWILERRWPEEWGRKDKLSVEKEVQQVVVYLPDNGRTPIDVNKNETTSQD</sequence>
<dbReference type="RefSeq" id="WP_046691001.1">
    <property type="nucleotide sequence ID" value="NZ_CP028370.1"/>
</dbReference>
<protein>
    <recommendedName>
        <fullName evidence="5">Terminase, ATPase subunit, gpP-like protein</fullName>
    </recommendedName>
</protein>
<accession>A0A0M2X0Q7</accession>
<reference evidence="1" key="3">
    <citation type="submission" date="2018-03" db="EMBL/GenBank/DDBJ databases">
        <authorList>
            <person name="Keele B.F."/>
        </authorList>
    </citation>
    <scope>NUCLEOTIDE SEQUENCE</scope>
    <source>
        <strain evidence="1">U160</strain>
    </source>
</reference>
<gene>
    <name evidence="2" type="ORF">BWD14_19765</name>
    <name evidence="1" type="ORF">XB16_0933</name>
</gene>
<evidence type="ECO:0000313" key="4">
    <source>
        <dbReference type="Proteomes" id="UP000189337"/>
    </source>
</evidence>
<evidence type="ECO:0000313" key="1">
    <source>
        <dbReference type="EMBL" id="AVQ11268.1"/>
    </source>
</evidence>
<dbReference type="OrthoDB" id="2382297at2"/>
<evidence type="ECO:0008006" key="5">
    <source>
        <dbReference type="Google" id="ProtNLM"/>
    </source>
</evidence>
<proteinExistence type="predicted"/>
<reference evidence="1 3" key="1">
    <citation type="journal article" date="2015" name="Genome Announc.">
        <title>Draft Genome Sequences of Leptospira santarosai Strains U160, U164, and U233, Isolated from Asymptomatic Cattle.</title>
        <authorList>
            <person name="Kremer F.S."/>
            <person name="Eslabao M.R."/>
            <person name="Provisor M."/>
            <person name="Woloski R.D."/>
            <person name="Ramires O.V."/>
            <person name="Moreno L.Z."/>
            <person name="Moreno A.M."/>
            <person name="Hamond C."/>
            <person name="Lilenbaum W."/>
            <person name="Dellagostin O.A."/>
        </authorList>
    </citation>
    <scope>NUCLEOTIDE SEQUENCE [LARGE SCALE GENOMIC DNA]</scope>
    <source>
        <strain evidence="1 3">U160</strain>
    </source>
</reference>
<reference evidence="2 4" key="2">
    <citation type="submission" date="2017-01" db="EMBL/GenBank/DDBJ databases">
        <title>Comparative genomic analysis of Brazilian Leptospira santarosai.</title>
        <authorList>
            <person name="Moreno L.Z."/>
            <person name="Miraglia F."/>
            <person name="Kremer F.S."/>
            <person name="Eslabao M.R."/>
            <person name="Lilenbaum W."/>
            <person name="Dellagostin O.A."/>
            <person name="Moreno A.M."/>
        </authorList>
    </citation>
    <scope>NUCLEOTIDE SEQUENCE [LARGE SCALE GENOMIC DNA]</scope>
    <source>
        <strain evidence="2 4">M52/8-19</strain>
    </source>
</reference>
<dbReference type="AlphaFoldDB" id="A0A0M2X0Q7"/>
<dbReference type="Proteomes" id="UP000189337">
    <property type="component" value="Unassembled WGS sequence"/>
</dbReference>
<dbReference type="EMBL" id="CP027843">
    <property type="protein sequence ID" value="AVQ11268.1"/>
    <property type="molecule type" value="Genomic_DNA"/>
</dbReference>
<evidence type="ECO:0000313" key="3">
    <source>
        <dbReference type="Proteomes" id="UP000033961"/>
    </source>
</evidence>
<evidence type="ECO:0000313" key="2">
    <source>
        <dbReference type="EMBL" id="ONF90222.1"/>
    </source>
</evidence>
<organism evidence="1 3">
    <name type="scientific">Leptospira santarosai</name>
    <dbReference type="NCBI Taxonomy" id="28183"/>
    <lineage>
        <taxon>Bacteria</taxon>
        <taxon>Pseudomonadati</taxon>
        <taxon>Spirochaetota</taxon>
        <taxon>Spirochaetia</taxon>
        <taxon>Leptospirales</taxon>
        <taxon>Leptospiraceae</taxon>
        <taxon>Leptospira</taxon>
    </lineage>
</organism>
<dbReference type="Pfam" id="PF01527">
    <property type="entry name" value="HTH_Tnp_1"/>
    <property type="match status" value="1"/>
</dbReference>
<dbReference type="InterPro" id="IPR002514">
    <property type="entry name" value="Transposase_8"/>
</dbReference>